<dbReference type="Proteomes" id="UP000257109">
    <property type="component" value="Unassembled WGS sequence"/>
</dbReference>
<feature type="non-terminal residue" evidence="1">
    <location>
        <position position="1"/>
    </location>
</feature>
<proteinExistence type="predicted"/>
<dbReference type="AlphaFoldDB" id="A0A371G0R9"/>
<keyword evidence="2" id="KW-1185">Reference proteome</keyword>
<gene>
    <name evidence="1" type="ORF">CR513_34827</name>
</gene>
<dbReference type="OrthoDB" id="1739170at2759"/>
<dbReference type="InterPro" id="IPR052160">
    <property type="entry name" value="Gypsy_RT_Integrase-like"/>
</dbReference>
<dbReference type="PANTHER" id="PTHR47266">
    <property type="entry name" value="ENDONUCLEASE-RELATED"/>
    <property type="match status" value="1"/>
</dbReference>
<evidence type="ECO:0000313" key="1">
    <source>
        <dbReference type="EMBL" id="RDX84166.1"/>
    </source>
</evidence>
<dbReference type="Gene3D" id="1.10.340.70">
    <property type="match status" value="1"/>
</dbReference>
<comment type="caution">
    <text evidence="1">The sequence shown here is derived from an EMBL/GenBank/DDBJ whole genome shotgun (WGS) entry which is preliminary data.</text>
</comment>
<protein>
    <submittedName>
        <fullName evidence="1">Mitochondrial protein</fullName>
    </submittedName>
</protein>
<reference evidence="1" key="1">
    <citation type="submission" date="2018-05" db="EMBL/GenBank/DDBJ databases">
        <title>Draft genome of Mucuna pruriens seed.</title>
        <authorList>
            <person name="Nnadi N.E."/>
            <person name="Vos R."/>
            <person name="Hasami M.H."/>
            <person name="Devisetty U.K."/>
            <person name="Aguiy J.C."/>
        </authorList>
    </citation>
    <scope>NUCLEOTIDE SEQUENCE [LARGE SCALE GENOMIC DNA]</scope>
    <source>
        <strain evidence="1">JCA_2017</strain>
    </source>
</reference>
<accession>A0A371G0R9</accession>
<dbReference type="EMBL" id="QJKJ01007129">
    <property type="protein sequence ID" value="RDX84166.1"/>
    <property type="molecule type" value="Genomic_DNA"/>
</dbReference>
<evidence type="ECO:0000313" key="2">
    <source>
        <dbReference type="Proteomes" id="UP000257109"/>
    </source>
</evidence>
<sequence length="352" mass="41516">MKHITYFWHQELRSSRKKFVNKATLWRTLYYEQAGKKRQFQLQELDELGLEAYENSRIYKQNLIAGKLRSRWDGPFVITNIFPYGAIELKDKYTNNTFQVNGHQIKLYHEGLAPTVGDMETISLMEPTSYKRRGQSKFGIPVTWDIECIYKPKHSRGRENIVLRKNSATLNRPLMSKTEKPKIIRGDRLDYQRTLVDLILNVLANRVLRRLKRRLSYKERLKSDAKYYIWDDSYLWRLCNDQVITKCIPNAKIKSVLQFCHVVSGGDHYGSTRMAQKVLDCGFYWPTIFKDAYQFASTHEKCQKAGMAISRRHKMPHQPILFYEVFDVWGIDFMGPFSNGYSYILLVVDYVS</sequence>
<name>A0A371G0R9_MUCPR</name>
<organism evidence="1 2">
    <name type="scientific">Mucuna pruriens</name>
    <name type="common">Velvet bean</name>
    <name type="synonym">Dolichos pruriens</name>
    <dbReference type="NCBI Taxonomy" id="157652"/>
    <lineage>
        <taxon>Eukaryota</taxon>
        <taxon>Viridiplantae</taxon>
        <taxon>Streptophyta</taxon>
        <taxon>Embryophyta</taxon>
        <taxon>Tracheophyta</taxon>
        <taxon>Spermatophyta</taxon>
        <taxon>Magnoliopsida</taxon>
        <taxon>eudicotyledons</taxon>
        <taxon>Gunneridae</taxon>
        <taxon>Pentapetalae</taxon>
        <taxon>rosids</taxon>
        <taxon>fabids</taxon>
        <taxon>Fabales</taxon>
        <taxon>Fabaceae</taxon>
        <taxon>Papilionoideae</taxon>
        <taxon>50 kb inversion clade</taxon>
        <taxon>NPAAA clade</taxon>
        <taxon>indigoferoid/millettioid clade</taxon>
        <taxon>Phaseoleae</taxon>
        <taxon>Mucuna</taxon>
    </lineage>
</organism>